<dbReference type="InParanoid" id="T0S9C2"/>
<dbReference type="EMBL" id="JH767133">
    <property type="protein sequence ID" value="EQC41928.1"/>
    <property type="molecule type" value="Genomic_DNA"/>
</dbReference>
<reference evidence="1 2" key="1">
    <citation type="submission" date="2012-04" db="EMBL/GenBank/DDBJ databases">
        <title>The Genome Sequence of Saprolegnia declina VS20.</title>
        <authorList>
            <consortium name="The Broad Institute Genome Sequencing Platform"/>
            <person name="Russ C."/>
            <person name="Nusbaum C."/>
            <person name="Tyler B."/>
            <person name="van West P."/>
            <person name="Dieguez-Uribeondo J."/>
            <person name="de Bruijn I."/>
            <person name="Tripathy S."/>
            <person name="Jiang R."/>
            <person name="Young S.K."/>
            <person name="Zeng Q."/>
            <person name="Gargeya S."/>
            <person name="Fitzgerald M."/>
            <person name="Haas B."/>
            <person name="Abouelleil A."/>
            <person name="Alvarado L."/>
            <person name="Arachchi H.M."/>
            <person name="Berlin A."/>
            <person name="Chapman S.B."/>
            <person name="Goldberg J."/>
            <person name="Griggs A."/>
            <person name="Gujja S."/>
            <person name="Hansen M."/>
            <person name="Howarth C."/>
            <person name="Imamovic A."/>
            <person name="Larimer J."/>
            <person name="McCowen C."/>
            <person name="Montmayeur A."/>
            <person name="Murphy C."/>
            <person name="Neiman D."/>
            <person name="Pearson M."/>
            <person name="Priest M."/>
            <person name="Roberts A."/>
            <person name="Saif S."/>
            <person name="Shea T."/>
            <person name="Sisk P."/>
            <person name="Sykes S."/>
            <person name="Wortman J."/>
            <person name="Nusbaum C."/>
            <person name="Birren B."/>
        </authorList>
    </citation>
    <scope>NUCLEOTIDE SEQUENCE [LARGE SCALE GENOMIC DNA]</scope>
    <source>
        <strain evidence="1 2">VS20</strain>
    </source>
</reference>
<dbReference type="OMA" id="AHELLWK"/>
<protein>
    <submittedName>
        <fullName evidence="1">Uncharacterized protein</fullName>
    </submittedName>
</protein>
<organism evidence="1 2">
    <name type="scientific">Saprolegnia diclina (strain VS20)</name>
    <dbReference type="NCBI Taxonomy" id="1156394"/>
    <lineage>
        <taxon>Eukaryota</taxon>
        <taxon>Sar</taxon>
        <taxon>Stramenopiles</taxon>
        <taxon>Oomycota</taxon>
        <taxon>Saprolegniomycetes</taxon>
        <taxon>Saprolegniales</taxon>
        <taxon>Saprolegniaceae</taxon>
        <taxon>Saprolegnia</taxon>
    </lineage>
</organism>
<gene>
    <name evidence="1" type="ORF">SDRG_00782</name>
</gene>
<name>T0S9C2_SAPDV</name>
<evidence type="ECO:0000313" key="2">
    <source>
        <dbReference type="Proteomes" id="UP000030762"/>
    </source>
</evidence>
<dbReference type="AlphaFoldDB" id="T0S9C2"/>
<dbReference type="RefSeq" id="XP_008604498.1">
    <property type="nucleotide sequence ID" value="XM_008606276.1"/>
</dbReference>
<dbReference type="GeneID" id="19941509"/>
<dbReference type="Proteomes" id="UP000030762">
    <property type="component" value="Unassembled WGS sequence"/>
</dbReference>
<proteinExistence type="predicted"/>
<dbReference type="OrthoDB" id="10338544at2759"/>
<accession>T0S9C2</accession>
<evidence type="ECO:0000313" key="1">
    <source>
        <dbReference type="EMBL" id="EQC41928.1"/>
    </source>
</evidence>
<sequence>MEIRVEDELRALLEVEDALHASLGTAIDAFRDLFPASSDHVRQETNAIRRQIDLHAAALHASDVSSASADMMFERRVLVDDVHNLVLAHELLWKTFSTAALILFRWMDMERCGAVGSSIKRKARSDSGPSLLEMMLREANAAMKKLVHPDTLVTISIANMCSEPVVVDAVSICFVHNGRLLESTIELHEVLGVSATSSLHLGVHLGNLASRPSTNRCSRMLEPLEALPVVTWRVDGGHCIAGLHATVDSSFAI</sequence>
<keyword evidence="2" id="KW-1185">Reference proteome</keyword>
<dbReference type="VEuPathDB" id="FungiDB:SDRG_00782"/>